<dbReference type="PANTHER" id="PTHR35807:SF1">
    <property type="entry name" value="TRANSCRIPTIONAL REGULATOR REDD"/>
    <property type="match status" value="1"/>
</dbReference>
<dbReference type="SUPFAM" id="SSF48452">
    <property type="entry name" value="TPR-like"/>
    <property type="match status" value="3"/>
</dbReference>
<evidence type="ECO:0000256" key="5">
    <source>
        <dbReference type="ARBA" id="ARBA00023163"/>
    </source>
</evidence>
<dbReference type="RefSeq" id="WP_328939880.1">
    <property type="nucleotide sequence ID" value="NZ_CP108133.1"/>
</dbReference>
<dbReference type="InterPro" id="IPR036388">
    <property type="entry name" value="WH-like_DNA-bd_sf"/>
</dbReference>
<dbReference type="SMART" id="SM01043">
    <property type="entry name" value="BTAD"/>
    <property type="match status" value="1"/>
</dbReference>
<dbReference type="SMART" id="SM00028">
    <property type="entry name" value="TPR"/>
    <property type="match status" value="4"/>
</dbReference>
<dbReference type="Gene3D" id="3.40.50.300">
    <property type="entry name" value="P-loop containing nucleotide triphosphate hydrolases"/>
    <property type="match status" value="1"/>
</dbReference>
<evidence type="ECO:0000256" key="7">
    <source>
        <dbReference type="PROSITE-ProRule" id="PRU01091"/>
    </source>
</evidence>
<dbReference type="PROSITE" id="PS51755">
    <property type="entry name" value="OMPR_PHOB"/>
    <property type="match status" value="1"/>
</dbReference>
<accession>A0ABZ1JY12</accession>
<dbReference type="InterPro" id="IPR027417">
    <property type="entry name" value="P-loop_NTPase"/>
</dbReference>
<dbReference type="PANTHER" id="PTHR35807">
    <property type="entry name" value="TRANSCRIPTIONAL REGULATOR REDD-RELATED"/>
    <property type="match status" value="1"/>
</dbReference>
<dbReference type="InterPro" id="IPR001867">
    <property type="entry name" value="OmpR/PhoB-type_DNA-bd"/>
</dbReference>
<dbReference type="SUPFAM" id="SSF46894">
    <property type="entry name" value="C-terminal effector domain of the bipartite response regulators"/>
    <property type="match status" value="1"/>
</dbReference>
<dbReference type="PROSITE" id="PS50005">
    <property type="entry name" value="TPR"/>
    <property type="match status" value="1"/>
</dbReference>
<evidence type="ECO:0000256" key="6">
    <source>
        <dbReference type="PROSITE-ProRule" id="PRU00339"/>
    </source>
</evidence>
<reference evidence="10" key="1">
    <citation type="submission" date="2022-10" db="EMBL/GenBank/DDBJ databases">
        <title>The complete genomes of actinobacterial strains from the NBC collection.</title>
        <authorList>
            <person name="Joergensen T.S."/>
            <person name="Alvarez Arevalo M."/>
            <person name="Sterndorff E.B."/>
            <person name="Faurdal D."/>
            <person name="Vuksanovic O."/>
            <person name="Mourched A.-S."/>
            <person name="Charusanti P."/>
            <person name="Shaw S."/>
            <person name="Blin K."/>
            <person name="Weber T."/>
        </authorList>
    </citation>
    <scope>NUCLEOTIDE SEQUENCE</scope>
    <source>
        <strain evidence="10">NBC_00189</strain>
    </source>
</reference>
<keyword evidence="5" id="KW-0804">Transcription</keyword>
<dbReference type="Pfam" id="PF13424">
    <property type="entry name" value="TPR_12"/>
    <property type="match status" value="1"/>
</dbReference>
<protein>
    <submittedName>
        <fullName evidence="10">Tetratricopeptide repeat protein</fullName>
    </submittedName>
</protein>
<dbReference type="Pfam" id="PF03704">
    <property type="entry name" value="BTAD"/>
    <property type="match status" value="1"/>
</dbReference>
<dbReference type="Gene3D" id="1.10.10.10">
    <property type="entry name" value="Winged helix-like DNA-binding domain superfamily/Winged helix DNA-binding domain"/>
    <property type="match status" value="1"/>
</dbReference>
<dbReference type="Pfam" id="PF00486">
    <property type="entry name" value="Trans_reg_C"/>
    <property type="match status" value="1"/>
</dbReference>
<feature type="repeat" description="TPR" evidence="6">
    <location>
        <begin position="883"/>
        <end position="916"/>
    </location>
</feature>
<dbReference type="InterPro" id="IPR005158">
    <property type="entry name" value="BTAD"/>
</dbReference>
<evidence type="ECO:0000256" key="4">
    <source>
        <dbReference type="ARBA" id="ARBA00023125"/>
    </source>
</evidence>
<dbReference type="SUPFAM" id="SSF52540">
    <property type="entry name" value="P-loop containing nucleoside triphosphate hydrolases"/>
    <property type="match status" value="1"/>
</dbReference>
<dbReference type="Proteomes" id="UP001432166">
    <property type="component" value="Chromosome"/>
</dbReference>
<dbReference type="InterPro" id="IPR051677">
    <property type="entry name" value="AfsR-DnrI-RedD_regulator"/>
</dbReference>
<dbReference type="InterPro" id="IPR019734">
    <property type="entry name" value="TPR_rpt"/>
</dbReference>
<evidence type="ECO:0000256" key="3">
    <source>
        <dbReference type="ARBA" id="ARBA00023015"/>
    </source>
</evidence>
<keyword evidence="6" id="KW-0802">TPR repeat</keyword>
<evidence type="ECO:0000256" key="8">
    <source>
        <dbReference type="SAM" id="MobiDB-lite"/>
    </source>
</evidence>
<feature type="domain" description="OmpR/PhoB-type" evidence="9">
    <location>
        <begin position="3"/>
        <end position="109"/>
    </location>
</feature>
<keyword evidence="2" id="KW-0902">Two-component regulatory system</keyword>
<dbReference type="EMBL" id="CP108133">
    <property type="protein sequence ID" value="WTP54585.1"/>
    <property type="molecule type" value="Genomic_DNA"/>
</dbReference>
<dbReference type="InterPro" id="IPR016032">
    <property type="entry name" value="Sig_transdc_resp-reg_C-effctor"/>
</dbReference>
<keyword evidence="11" id="KW-1185">Reference proteome</keyword>
<feature type="DNA-binding region" description="OmpR/PhoB-type" evidence="7">
    <location>
        <begin position="3"/>
        <end position="109"/>
    </location>
</feature>
<dbReference type="PRINTS" id="PR00364">
    <property type="entry name" value="DISEASERSIST"/>
</dbReference>
<feature type="region of interest" description="Disordered" evidence="8">
    <location>
        <begin position="262"/>
        <end position="304"/>
    </location>
</feature>
<evidence type="ECO:0000313" key="11">
    <source>
        <dbReference type="Proteomes" id="UP001432166"/>
    </source>
</evidence>
<evidence type="ECO:0000313" key="10">
    <source>
        <dbReference type="EMBL" id="WTP54585.1"/>
    </source>
</evidence>
<keyword evidence="4 7" id="KW-0238">DNA-binding</keyword>
<organism evidence="10 11">
    <name type="scientific">Streptomyces tauricus</name>
    <dbReference type="NCBI Taxonomy" id="68274"/>
    <lineage>
        <taxon>Bacteria</taxon>
        <taxon>Bacillati</taxon>
        <taxon>Actinomycetota</taxon>
        <taxon>Actinomycetes</taxon>
        <taxon>Kitasatosporales</taxon>
        <taxon>Streptomycetaceae</taxon>
        <taxon>Streptomyces</taxon>
        <taxon>Streptomyces aurantiacus group</taxon>
    </lineage>
</organism>
<evidence type="ECO:0000256" key="1">
    <source>
        <dbReference type="ARBA" id="ARBA00005820"/>
    </source>
</evidence>
<evidence type="ECO:0000259" key="9">
    <source>
        <dbReference type="PROSITE" id="PS51755"/>
    </source>
</evidence>
<evidence type="ECO:0000256" key="2">
    <source>
        <dbReference type="ARBA" id="ARBA00023012"/>
    </source>
</evidence>
<sequence>MSPENESTADVALRFSVLGPLRAWRHATELSLGPPKQRLLLALLLVRSDRPVPLHQIVDALWDEDPPEHAVNVVHRHIGALRRLLEPELTGRTGARVLVRAAGGYRLNTEDEALDLLRFRRLRDAAQTASAAGRPAEATGLFVRALSLWLGRTAEGLPRTAYSHAVFAGIDAEYPHTARDAADAALAAGDTSRVLPLVRRAAESEPLNECLQARLVLVLAAEGLAAQALDHYQVVRSRLTSELGVDPGSELREAQIRVLRGTVVPTRTSRSGDPKAADTSGASSPGGSRGASPGAGPGATPRVRPAQLPADLHAFTGRRAELDWMRDLLPADGGTPATVVISAIGGAPGVGKTTLALHWAHSNTRHFPDGQLYVNLRGYDPAGVALTPSAAICYFLEALGVPAEDIPPSLDGQAALYRSMLAGRRVLVVLDNARSAEQVRPLLPGTPTCVTVITSREQLYGLVAANGARSLRLDILTVTESIEFMTKRLGAARVTADRQAAVRIAEQCGRLPLALAIVCARAEGHPSAPLADIAAELAESRDDLGVFAVGDPATDTRAVFSWSYRTLTPAAAGLFRLLWLCPPHDVSAQAVASLAGLTTAQTRPVLSELTRASLWAEPAPGLYGSHELLRTFSQELSLAEDPPEAREDARRRLFDHYLHSARGAATQLYTHREPLPLPDAAPGTQVLSFSDTDSAAKWLVREMPALEAVITRDSGHGTGAHAWRMAATLELVLDRRGRREEQIELHTTALAGAQRLGETLGEAHMHRVLGFAHVRTNDHARGAAHLERALELFTDLGDVPFTALTHRYLAFLANVRQDHREALAQYKIACALYTRTRAYVGIASVTNEVAWTRLLLHEYEEALGDCRRAVRIAHRSGNRNIKAAAWDTMGVAHHRLGQHDEALEAFDHALTHYRALNDASLIADTLVHRGEALAVTSPQEARRAWNEALAILDVLGHTDADRLRELLEEHDEVPSRSGPVTINI</sequence>
<dbReference type="InterPro" id="IPR011990">
    <property type="entry name" value="TPR-like_helical_dom_sf"/>
</dbReference>
<gene>
    <name evidence="10" type="ORF">OG288_43525</name>
</gene>
<proteinExistence type="inferred from homology"/>
<feature type="compositionally biased region" description="Gly residues" evidence="8">
    <location>
        <begin position="287"/>
        <end position="297"/>
    </location>
</feature>
<dbReference type="Gene3D" id="1.25.40.10">
    <property type="entry name" value="Tetratricopeptide repeat domain"/>
    <property type="match status" value="2"/>
</dbReference>
<name>A0ABZ1JY12_9ACTN</name>
<comment type="similarity">
    <text evidence="1">Belongs to the AfsR/DnrI/RedD regulatory family.</text>
</comment>
<keyword evidence="3" id="KW-0805">Transcription regulation</keyword>
<dbReference type="SMART" id="SM00862">
    <property type="entry name" value="Trans_reg_C"/>
    <property type="match status" value="1"/>
</dbReference>